<dbReference type="EMBL" id="BEXD01001180">
    <property type="protein sequence ID" value="GBB92804.1"/>
    <property type="molecule type" value="Genomic_DNA"/>
</dbReference>
<dbReference type="GO" id="GO:0008080">
    <property type="term" value="F:N-acetyltransferase activity"/>
    <property type="evidence" value="ECO:0007669"/>
    <property type="project" value="InterPro"/>
</dbReference>
<name>A0A2Z6R4V8_9GLOM</name>
<proteinExistence type="inferred from homology"/>
<keyword evidence="2 7" id="KW-0808">Transferase</keyword>
<evidence type="ECO:0000256" key="1">
    <source>
        <dbReference type="ARBA" id="ARBA00009342"/>
    </source>
</evidence>
<dbReference type="OrthoDB" id="5043642at2759"/>
<dbReference type="SUPFAM" id="SSF55729">
    <property type="entry name" value="Acyl-CoA N-acyltransferases (Nat)"/>
    <property type="match status" value="1"/>
</dbReference>
<dbReference type="AlphaFoldDB" id="A0A2Z6R4V8"/>
<protein>
    <recommendedName>
        <fullName evidence="4">N-acetyltransferase 9-like protein</fullName>
    </recommendedName>
</protein>
<dbReference type="Proteomes" id="UP000615446">
    <property type="component" value="Unassembled WGS sequence"/>
</dbReference>
<dbReference type="Proteomes" id="UP000247702">
    <property type="component" value="Unassembled WGS sequence"/>
</dbReference>
<sequence length="208" mass="24349">MRQNENLVGEKVILVPYKPEHVPKYHEWMQSSFLQEMTASEPLTLEQEYEMQRSWHVDNNKCTFIVLVKPETSHELTNQEIKSAKMVGDVNLFFNDIDDPNVAEIEIMIAERSHHRSGFATNALLLMFNYAINILNVTKFTAKISTKNQPSIQLFTKKFEFVEISFSEVFEEHSLELNVNEEIKEKIKDAIKEKYAERVYDENNEELG</sequence>
<dbReference type="FunFam" id="3.40.630.30:FF:000248">
    <property type="entry name" value="N-acetyltransferase 9-like protein"/>
    <property type="match status" value="1"/>
</dbReference>
<dbReference type="Gene3D" id="3.40.630.30">
    <property type="match status" value="1"/>
</dbReference>
<comment type="caution">
    <text evidence="6">The sequence shown here is derived from an EMBL/GenBank/DDBJ whole genome shotgun (WGS) entry which is preliminary data.</text>
</comment>
<dbReference type="STRING" id="94130.A0A2Z6R4V8"/>
<dbReference type="EMBL" id="BLAL01000261">
    <property type="protein sequence ID" value="GES97956.1"/>
    <property type="molecule type" value="Genomic_DNA"/>
</dbReference>
<evidence type="ECO:0000313" key="7">
    <source>
        <dbReference type="EMBL" id="GES97956.1"/>
    </source>
</evidence>
<evidence type="ECO:0000313" key="6">
    <source>
        <dbReference type="EMBL" id="GBB92804.1"/>
    </source>
</evidence>
<dbReference type="InterPro" id="IPR039135">
    <property type="entry name" value="NAT9-like"/>
</dbReference>
<dbReference type="InterPro" id="IPR016181">
    <property type="entry name" value="Acyl_CoA_acyltransferase"/>
</dbReference>
<accession>A0A2Z6R4V8</accession>
<organism evidence="6 8">
    <name type="scientific">Rhizophagus clarus</name>
    <dbReference type="NCBI Taxonomy" id="94130"/>
    <lineage>
        <taxon>Eukaryota</taxon>
        <taxon>Fungi</taxon>
        <taxon>Fungi incertae sedis</taxon>
        <taxon>Mucoromycota</taxon>
        <taxon>Glomeromycotina</taxon>
        <taxon>Glomeromycetes</taxon>
        <taxon>Glomerales</taxon>
        <taxon>Glomeraceae</taxon>
        <taxon>Rhizophagus</taxon>
    </lineage>
</organism>
<keyword evidence="8" id="KW-1185">Reference proteome</keyword>
<evidence type="ECO:0000256" key="4">
    <source>
        <dbReference type="ARBA" id="ARBA00069551"/>
    </source>
</evidence>
<feature type="domain" description="N-acetyltransferase" evidence="5">
    <location>
        <begin position="12"/>
        <end position="157"/>
    </location>
</feature>
<evidence type="ECO:0000256" key="3">
    <source>
        <dbReference type="ARBA" id="ARBA00023315"/>
    </source>
</evidence>
<dbReference type="PANTHER" id="PTHR13256">
    <property type="entry name" value="N-ACETYLTRANSFERASE 9"/>
    <property type="match status" value="1"/>
</dbReference>
<keyword evidence="3" id="KW-0012">Acyltransferase</keyword>
<evidence type="ECO:0000259" key="5">
    <source>
        <dbReference type="Pfam" id="PF13302"/>
    </source>
</evidence>
<evidence type="ECO:0000256" key="2">
    <source>
        <dbReference type="ARBA" id="ARBA00022679"/>
    </source>
</evidence>
<dbReference type="InterPro" id="IPR000182">
    <property type="entry name" value="GNAT_dom"/>
</dbReference>
<gene>
    <name evidence="7" type="ORF">RCL2_002451900</name>
    <name evidence="6" type="ORF">RclHR1_02060007</name>
</gene>
<evidence type="ECO:0000313" key="8">
    <source>
        <dbReference type="Proteomes" id="UP000247702"/>
    </source>
</evidence>
<dbReference type="Pfam" id="PF13302">
    <property type="entry name" value="Acetyltransf_3"/>
    <property type="match status" value="1"/>
</dbReference>
<reference evidence="6 8" key="1">
    <citation type="submission" date="2017-11" db="EMBL/GenBank/DDBJ databases">
        <title>The genome of Rhizophagus clarus HR1 reveals common genetic basis of auxotrophy among arbuscular mycorrhizal fungi.</title>
        <authorList>
            <person name="Kobayashi Y."/>
        </authorList>
    </citation>
    <scope>NUCLEOTIDE SEQUENCE [LARGE SCALE GENOMIC DNA]</scope>
    <source>
        <strain evidence="6 8">HR1</strain>
    </source>
</reference>
<comment type="similarity">
    <text evidence="1">Belongs to the acetyltransferase family. GNAT subfamily.</text>
</comment>
<dbReference type="PANTHER" id="PTHR13256:SF16">
    <property type="entry name" value="ALPHA_BETA-TUBULIN-N-ACETYLTRANSFERASE 9"/>
    <property type="match status" value="1"/>
</dbReference>
<reference evidence="7" key="2">
    <citation type="submission" date="2019-10" db="EMBL/GenBank/DDBJ databases">
        <title>Conservation and host-specific expression of non-tandemly repeated heterogenous ribosome RNA gene in arbuscular mycorrhizal fungi.</title>
        <authorList>
            <person name="Maeda T."/>
            <person name="Kobayashi Y."/>
            <person name="Nakagawa T."/>
            <person name="Ezawa T."/>
            <person name="Yamaguchi K."/>
            <person name="Bino T."/>
            <person name="Nishimoto Y."/>
            <person name="Shigenobu S."/>
            <person name="Kawaguchi M."/>
        </authorList>
    </citation>
    <scope>NUCLEOTIDE SEQUENCE</scope>
    <source>
        <strain evidence="7">HR1</strain>
    </source>
</reference>